<dbReference type="EMBL" id="GGFJ01007999">
    <property type="protein sequence ID" value="MBW57140.1"/>
    <property type="molecule type" value="Transcribed_RNA"/>
</dbReference>
<evidence type="ECO:0000256" key="1">
    <source>
        <dbReference type="ARBA" id="ARBA00004370"/>
    </source>
</evidence>
<feature type="transmembrane region" description="Helical" evidence="6">
    <location>
        <begin position="55"/>
        <end position="75"/>
    </location>
</feature>
<name>A0A2M4BVN1_9DIPT</name>
<comment type="function">
    <text evidence="6">Probably involved in the biogenesis of the COX complex.</text>
</comment>
<dbReference type="GO" id="GO:0033617">
    <property type="term" value="P:mitochondrial respiratory chain complex IV assembly"/>
    <property type="evidence" value="ECO:0007669"/>
    <property type="project" value="TreeGrafter"/>
</dbReference>
<proteinExistence type="inferred from homology"/>
<dbReference type="PANTHER" id="PTHR23427:SF2">
    <property type="entry name" value="SURFEIT LOCUS PROTEIN 1"/>
    <property type="match status" value="1"/>
</dbReference>
<accession>A0A2M4BVN1</accession>
<protein>
    <recommendedName>
        <fullName evidence="6">SURF1-like protein</fullName>
    </recommendedName>
</protein>
<organism evidence="7">
    <name type="scientific">Anopheles marajoara</name>
    <dbReference type="NCBI Taxonomy" id="58244"/>
    <lineage>
        <taxon>Eukaryota</taxon>
        <taxon>Metazoa</taxon>
        <taxon>Ecdysozoa</taxon>
        <taxon>Arthropoda</taxon>
        <taxon>Hexapoda</taxon>
        <taxon>Insecta</taxon>
        <taxon>Pterygota</taxon>
        <taxon>Neoptera</taxon>
        <taxon>Endopterygota</taxon>
        <taxon>Diptera</taxon>
        <taxon>Nematocera</taxon>
        <taxon>Culicoidea</taxon>
        <taxon>Culicidae</taxon>
        <taxon>Anophelinae</taxon>
        <taxon>Anopheles</taxon>
    </lineage>
</organism>
<keyword evidence="6" id="KW-0496">Mitochondrion</keyword>
<dbReference type="InterPro" id="IPR045214">
    <property type="entry name" value="Surf1/Surf4"/>
</dbReference>
<sequence>MLKTIVSLVKVPRQTHGLASARGRCTIHTRTKPRIVPPPKIRSSQSDHSNTVTPFGWGLLVIPATAFGLGCWQVYRKQWKEELIRELERKIHMDPVPIPDDLSDLDGMEYETVRIRGEFLHDQELHLGPRGCLQHGDSQTAGGLFSQREASIGYLVITPFKLEGREDKILVNRGWVPKRYLDPKTRPEGQIGGLVELNAVVRLPEARPQFSPQQRGAIFLYRDVPKMASLCGTEPYFVDATAASTVPGGPVGGQTRVTLRNEHLSYIITWFSLSGFTTWLWFRQIVRGKSF</sequence>
<comment type="similarity">
    <text evidence="2 6">Belongs to the SURF1 family.</text>
</comment>
<feature type="transmembrane region" description="Helical" evidence="6">
    <location>
        <begin position="264"/>
        <end position="282"/>
    </location>
</feature>
<evidence type="ECO:0000256" key="3">
    <source>
        <dbReference type="ARBA" id="ARBA00022692"/>
    </source>
</evidence>
<dbReference type="PROSITE" id="PS50895">
    <property type="entry name" value="SURF1"/>
    <property type="match status" value="1"/>
</dbReference>
<dbReference type="Pfam" id="PF02104">
    <property type="entry name" value="SURF1"/>
    <property type="match status" value="1"/>
</dbReference>
<evidence type="ECO:0000256" key="4">
    <source>
        <dbReference type="ARBA" id="ARBA00022989"/>
    </source>
</evidence>
<reference evidence="7" key="1">
    <citation type="submission" date="2018-01" db="EMBL/GenBank/DDBJ databases">
        <title>An insight into the sialome of Amazonian anophelines.</title>
        <authorList>
            <person name="Ribeiro J.M."/>
            <person name="Scarpassa V."/>
            <person name="Calvo E."/>
        </authorList>
    </citation>
    <scope>NUCLEOTIDE SEQUENCE</scope>
    <source>
        <tissue evidence="7">Salivary glands</tissue>
    </source>
</reference>
<keyword evidence="4 6" id="KW-1133">Transmembrane helix</keyword>
<evidence type="ECO:0000313" key="7">
    <source>
        <dbReference type="EMBL" id="MBW57140.1"/>
    </source>
</evidence>
<keyword evidence="6" id="KW-0999">Mitochondrion inner membrane</keyword>
<evidence type="ECO:0000256" key="6">
    <source>
        <dbReference type="RuleBase" id="RU363076"/>
    </source>
</evidence>
<keyword evidence="5 6" id="KW-0472">Membrane</keyword>
<dbReference type="PANTHER" id="PTHR23427">
    <property type="entry name" value="SURFEIT LOCUS PROTEIN"/>
    <property type="match status" value="1"/>
</dbReference>
<evidence type="ECO:0000256" key="2">
    <source>
        <dbReference type="ARBA" id="ARBA00007165"/>
    </source>
</evidence>
<dbReference type="CDD" id="cd06662">
    <property type="entry name" value="SURF1"/>
    <property type="match status" value="1"/>
</dbReference>
<dbReference type="InterPro" id="IPR002994">
    <property type="entry name" value="Surf1/Shy1"/>
</dbReference>
<comment type="subcellular location">
    <subcellularLocation>
        <location evidence="1">Membrane</location>
    </subcellularLocation>
    <subcellularLocation>
        <location evidence="6">Mitochondrion inner membrane</location>
        <topology evidence="6">Multi-pass membrane protein</topology>
    </subcellularLocation>
</comment>
<dbReference type="GO" id="GO:0005743">
    <property type="term" value="C:mitochondrial inner membrane"/>
    <property type="evidence" value="ECO:0007669"/>
    <property type="project" value="UniProtKB-SubCell"/>
</dbReference>
<keyword evidence="3 6" id="KW-0812">Transmembrane</keyword>
<dbReference type="AlphaFoldDB" id="A0A2M4BVN1"/>
<evidence type="ECO:0000256" key="5">
    <source>
        <dbReference type="ARBA" id="ARBA00023136"/>
    </source>
</evidence>